<dbReference type="SUPFAM" id="SSF54909">
    <property type="entry name" value="Dimeric alpha+beta barrel"/>
    <property type="match status" value="1"/>
</dbReference>
<dbReference type="EMBL" id="GL996527">
    <property type="protein sequence ID" value="EGV62623.1"/>
    <property type="molecule type" value="Genomic_DNA"/>
</dbReference>
<dbReference type="Proteomes" id="UP000000707">
    <property type="component" value="Unassembled WGS sequence"/>
</dbReference>
<dbReference type="eggNOG" id="ENOG502S4QF">
    <property type="taxonomic scope" value="Eukaryota"/>
</dbReference>
<dbReference type="Gene3D" id="3.30.70.100">
    <property type="match status" value="1"/>
</dbReference>
<keyword evidence="3" id="KW-1185">Reference proteome</keyword>
<dbReference type="KEGG" id="cten:18247748"/>
<gene>
    <name evidence="2" type="ORF">CANTEDRAFT_115163</name>
</gene>
<dbReference type="PANTHER" id="PTHR34389">
    <property type="entry name" value="L-RHAMNOSE MUTAROTASE"/>
    <property type="match status" value="1"/>
</dbReference>
<dbReference type="InterPro" id="IPR011008">
    <property type="entry name" value="Dimeric_a/b-barrel"/>
</dbReference>
<protein>
    <submittedName>
        <fullName evidence="1">Rhamnose mutarotase</fullName>
    </submittedName>
</protein>
<organism evidence="3">
    <name type="scientific">Candida tenuis (strain ATCC 10573 / BCRC 21748 / CBS 615 / JCM 9827 / NBRC 10315 / NRRL Y-1498 / VKM Y-70)</name>
    <name type="common">Yeast</name>
    <name type="synonym">Yamadazyma tenuis</name>
    <dbReference type="NCBI Taxonomy" id="590646"/>
    <lineage>
        <taxon>Eukaryota</taxon>
        <taxon>Fungi</taxon>
        <taxon>Dikarya</taxon>
        <taxon>Ascomycota</taxon>
        <taxon>Saccharomycotina</taxon>
        <taxon>Pichiomycetes</taxon>
        <taxon>Debaryomycetaceae</taxon>
        <taxon>Yamadazyma</taxon>
    </lineage>
</organism>
<evidence type="ECO:0000313" key="1">
    <source>
        <dbReference type="EMBL" id="EGV62622.1"/>
    </source>
</evidence>
<evidence type="ECO:0000313" key="3">
    <source>
        <dbReference type="Proteomes" id="UP000000707"/>
    </source>
</evidence>
<name>G3B870_CANTC</name>
<dbReference type="PANTHER" id="PTHR34389:SF2">
    <property type="entry name" value="L-RHAMNOSE MUTAROTASE"/>
    <property type="match status" value="1"/>
</dbReference>
<dbReference type="EMBL" id="GL996527">
    <property type="protein sequence ID" value="EGV62622.1"/>
    <property type="molecule type" value="Genomic_DNA"/>
</dbReference>
<sequence length="121" mass="14427">MSEKHPGKRICQIVKLKPEYLEEYKECHKHVWEPVAANLKKYHIEDYSIHYAPEFDLLIATFKYTGDDWAKDGEASRLDEGNFKWWEMTDKMQETLVPGSTGSRDKSGWWVNLEEVFRYDH</sequence>
<dbReference type="GeneID" id="18247748"/>
<dbReference type="OrthoDB" id="9981546at2759"/>
<proteinExistence type="predicted"/>
<dbReference type="GO" id="GO:0016857">
    <property type="term" value="F:racemase and epimerase activity, acting on carbohydrates and derivatives"/>
    <property type="evidence" value="ECO:0007669"/>
    <property type="project" value="InterPro"/>
</dbReference>
<reference evidence="2 3" key="1">
    <citation type="journal article" date="2011" name="Proc. Natl. Acad. Sci. U.S.A.">
        <title>Comparative genomics of xylose-fermenting fungi for enhanced biofuel production.</title>
        <authorList>
            <person name="Wohlbach D.J."/>
            <person name="Kuo A."/>
            <person name="Sato T.K."/>
            <person name="Potts K.M."/>
            <person name="Salamov A.A."/>
            <person name="LaButti K.M."/>
            <person name="Sun H."/>
            <person name="Clum A."/>
            <person name="Pangilinan J.L."/>
            <person name="Lindquist E.A."/>
            <person name="Lucas S."/>
            <person name="Lapidus A."/>
            <person name="Jin M."/>
            <person name="Gunawan C."/>
            <person name="Balan V."/>
            <person name="Dale B.E."/>
            <person name="Jeffries T.W."/>
            <person name="Zinkel R."/>
            <person name="Barry K.W."/>
            <person name="Grigoriev I.V."/>
            <person name="Gasch A.P."/>
        </authorList>
    </citation>
    <scope>NUCLEOTIDE SEQUENCE [LARGE SCALE GENOMIC DNA]</scope>
    <source>
        <strain evidence="2">ATCC 10573</strain>
        <strain evidence="3">ATCC 10573 / BCRC 21748 / CBS 615 / JCM 9827 / NBRC 10315 / NRRL Y-1498 / VKM Y-70</strain>
    </source>
</reference>
<dbReference type="RefSeq" id="XP_006688793.1">
    <property type="nucleotide sequence ID" value="XM_006688730.1"/>
</dbReference>
<evidence type="ECO:0000313" key="2">
    <source>
        <dbReference type="EMBL" id="EGV62623.1"/>
    </source>
</evidence>
<accession>G3B870</accession>
<dbReference type="Pfam" id="PF05336">
    <property type="entry name" value="rhaM"/>
    <property type="match status" value="1"/>
</dbReference>
<dbReference type="InterPro" id="IPR008000">
    <property type="entry name" value="Rham/fucose_mutarotase"/>
</dbReference>
<dbReference type="STRING" id="590646.G3B870"/>
<dbReference type="AlphaFoldDB" id="G3B870"/>
<dbReference type="HOGENOM" id="CLU_100689_1_0_1"/>